<feature type="compositionally biased region" description="Polar residues" evidence="1">
    <location>
        <begin position="82"/>
        <end position="95"/>
    </location>
</feature>
<name>A0A7V8NP87_9BACT</name>
<evidence type="ECO:0000313" key="3">
    <source>
        <dbReference type="Proteomes" id="UP000567293"/>
    </source>
</evidence>
<sequence length="109" mass="11033">MPWGVAAAGIAAGGAIYSSDQQSEAAKNAANMQAQGQQNAFNQQMLQGQQTQGALAPYQAIGGSALGELGYLMGLPGYANPTMNPSVGPQATNPSGLPVNPKTGRPFTL</sequence>
<reference evidence="2" key="1">
    <citation type="submission" date="2020-06" db="EMBL/GenBank/DDBJ databases">
        <title>Legume-microbial interactions unlock mineral nutrients during tropical forest succession.</title>
        <authorList>
            <person name="Epihov D.Z."/>
        </authorList>
    </citation>
    <scope>NUCLEOTIDE SEQUENCE [LARGE SCALE GENOMIC DNA]</scope>
    <source>
        <strain evidence="2">Pan2503</strain>
    </source>
</reference>
<gene>
    <name evidence="2" type="ORF">HRJ53_08455</name>
</gene>
<protein>
    <submittedName>
        <fullName evidence="2">Uncharacterized protein</fullName>
    </submittedName>
</protein>
<feature type="region of interest" description="Disordered" evidence="1">
    <location>
        <begin position="82"/>
        <end position="109"/>
    </location>
</feature>
<feature type="non-terminal residue" evidence="2">
    <location>
        <position position="109"/>
    </location>
</feature>
<dbReference type="EMBL" id="JACDQQ010000818">
    <property type="protein sequence ID" value="MBA0085013.1"/>
    <property type="molecule type" value="Genomic_DNA"/>
</dbReference>
<dbReference type="AlphaFoldDB" id="A0A7V8NP87"/>
<dbReference type="Proteomes" id="UP000567293">
    <property type="component" value="Unassembled WGS sequence"/>
</dbReference>
<organism evidence="2 3">
    <name type="scientific">Candidatus Acidiferrum panamense</name>
    <dbReference type="NCBI Taxonomy" id="2741543"/>
    <lineage>
        <taxon>Bacteria</taxon>
        <taxon>Pseudomonadati</taxon>
        <taxon>Acidobacteriota</taxon>
        <taxon>Terriglobia</taxon>
        <taxon>Candidatus Acidiferrales</taxon>
        <taxon>Candidatus Acidiferrum</taxon>
    </lineage>
</organism>
<evidence type="ECO:0000313" key="2">
    <source>
        <dbReference type="EMBL" id="MBA0085013.1"/>
    </source>
</evidence>
<evidence type="ECO:0000256" key="1">
    <source>
        <dbReference type="SAM" id="MobiDB-lite"/>
    </source>
</evidence>
<accession>A0A7V8NP87</accession>
<proteinExistence type="predicted"/>
<keyword evidence="3" id="KW-1185">Reference proteome</keyword>
<comment type="caution">
    <text evidence="2">The sequence shown here is derived from an EMBL/GenBank/DDBJ whole genome shotgun (WGS) entry which is preliminary data.</text>
</comment>